<evidence type="ECO:0000256" key="3">
    <source>
        <dbReference type="ARBA" id="ARBA00004496"/>
    </source>
</evidence>
<dbReference type="PANTHER" id="PTHR21071:SF4">
    <property type="entry name" value="UDP-N-ACETYLENOLPYRUVOYLGLUCOSAMINE REDUCTASE"/>
    <property type="match status" value="1"/>
</dbReference>
<evidence type="ECO:0000313" key="22">
    <source>
        <dbReference type="Proteomes" id="UP001589906"/>
    </source>
</evidence>
<evidence type="ECO:0000256" key="17">
    <source>
        <dbReference type="ARBA" id="ARBA00031026"/>
    </source>
</evidence>
<keyword evidence="11 19" id="KW-0521">NADP</keyword>
<evidence type="ECO:0000256" key="10">
    <source>
        <dbReference type="ARBA" id="ARBA00022827"/>
    </source>
</evidence>
<dbReference type="InterPro" id="IPR006094">
    <property type="entry name" value="Oxid_FAD_bind_N"/>
</dbReference>
<evidence type="ECO:0000256" key="5">
    <source>
        <dbReference type="ARBA" id="ARBA00012518"/>
    </source>
</evidence>
<keyword evidence="14 19" id="KW-0560">Oxidoreductase</keyword>
<evidence type="ECO:0000256" key="19">
    <source>
        <dbReference type="HAMAP-Rule" id="MF_00037"/>
    </source>
</evidence>
<feature type="active site" description="Proton donor" evidence="19">
    <location>
        <position position="228"/>
    </location>
</feature>
<dbReference type="EC" id="1.3.1.98" evidence="5 19"/>
<evidence type="ECO:0000256" key="7">
    <source>
        <dbReference type="ARBA" id="ARBA00022490"/>
    </source>
</evidence>
<dbReference type="EMBL" id="JBHLSW010000003">
    <property type="protein sequence ID" value="MFC0632478.1"/>
    <property type="molecule type" value="Genomic_DNA"/>
</dbReference>
<dbReference type="InterPro" id="IPR003170">
    <property type="entry name" value="MurB"/>
</dbReference>
<evidence type="ECO:0000256" key="6">
    <source>
        <dbReference type="ARBA" id="ARBA00015188"/>
    </source>
</evidence>
<dbReference type="SUPFAM" id="SSF56194">
    <property type="entry name" value="Uridine diphospho-N-Acetylenolpyruvylglucosamine reductase, MurB, C-terminal domain"/>
    <property type="match status" value="1"/>
</dbReference>
<comment type="cofactor">
    <cofactor evidence="1 19">
        <name>FAD</name>
        <dbReference type="ChEBI" id="CHEBI:57692"/>
    </cofactor>
</comment>
<comment type="subcellular location">
    <subcellularLocation>
        <location evidence="3 19">Cytoplasm</location>
    </subcellularLocation>
</comment>
<evidence type="ECO:0000256" key="9">
    <source>
        <dbReference type="ARBA" id="ARBA00022630"/>
    </source>
</evidence>
<comment type="pathway">
    <text evidence="4 19">Cell wall biogenesis; peptidoglycan biosynthesis.</text>
</comment>
<evidence type="ECO:0000256" key="13">
    <source>
        <dbReference type="ARBA" id="ARBA00022984"/>
    </source>
</evidence>
<gene>
    <name evidence="19 21" type="primary">murB</name>
    <name evidence="21" type="ORF">ACFFGE_01105</name>
</gene>
<dbReference type="PANTHER" id="PTHR21071">
    <property type="entry name" value="UDP-N-ACETYLENOLPYRUVOYLGLUCOSAMINE REDUCTASE"/>
    <property type="match status" value="1"/>
</dbReference>
<accession>A0ABV6R1D2</accession>
<dbReference type="RefSeq" id="WP_376833463.1">
    <property type="nucleotide sequence ID" value="NZ_JBHLSW010000003.1"/>
</dbReference>
<dbReference type="HAMAP" id="MF_00037">
    <property type="entry name" value="MurB"/>
    <property type="match status" value="1"/>
</dbReference>
<dbReference type="SUPFAM" id="SSF56176">
    <property type="entry name" value="FAD-binding/transporter-associated domain-like"/>
    <property type="match status" value="1"/>
</dbReference>
<dbReference type="Pfam" id="PF02873">
    <property type="entry name" value="MurB_C"/>
    <property type="match status" value="1"/>
</dbReference>
<dbReference type="PROSITE" id="PS51387">
    <property type="entry name" value="FAD_PCMH"/>
    <property type="match status" value="1"/>
</dbReference>
<evidence type="ECO:0000256" key="14">
    <source>
        <dbReference type="ARBA" id="ARBA00023002"/>
    </source>
</evidence>
<evidence type="ECO:0000256" key="8">
    <source>
        <dbReference type="ARBA" id="ARBA00022618"/>
    </source>
</evidence>
<dbReference type="InterPro" id="IPR016166">
    <property type="entry name" value="FAD-bd_PCMH"/>
</dbReference>
<dbReference type="InterPro" id="IPR036318">
    <property type="entry name" value="FAD-bd_PCMH-like_sf"/>
</dbReference>
<dbReference type="Gene3D" id="3.90.78.10">
    <property type="entry name" value="UDP-N-acetylenolpyruvoylglucosamine reductase, C-terminal domain"/>
    <property type="match status" value="1"/>
</dbReference>
<dbReference type="Pfam" id="PF01565">
    <property type="entry name" value="FAD_binding_4"/>
    <property type="match status" value="1"/>
</dbReference>
<keyword evidence="8 19" id="KW-0132">Cell division</keyword>
<keyword evidence="9 19" id="KW-0285">Flavoprotein</keyword>
<comment type="catalytic activity">
    <reaction evidence="18 19">
        <text>UDP-N-acetyl-alpha-D-muramate + NADP(+) = UDP-N-acetyl-3-O-(1-carboxyvinyl)-alpha-D-glucosamine + NADPH + H(+)</text>
        <dbReference type="Rhea" id="RHEA:12248"/>
        <dbReference type="ChEBI" id="CHEBI:15378"/>
        <dbReference type="ChEBI" id="CHEBI:57783"/>
        <dbReference type="ChEBI" id="CHEBI:58349"/>
        <dbReference type="ChEBI" id="CHEBI:68483"/>
        <dbReference type="ChEBI" id="CHEBI:70757"/>
        <dbReference type="EC" id="1.3.1.98"/>
    </reaction>
</comment>
<evidence type="ECO:0000256" key="12">
    <source>
        <dbReference type="ARBA" id="ARBA00022960"/>
    </source>
</evidence>
<keyword evidence="7 19" id="KW-0963">Cytoplasm</keyword>
<dbReference type="Gene3D" id="3.30.43.10">
    <property type="entry name" value="Uridine Diphospho-n-acetylenolpyruvylglucosamine Reductase, domain 2"/>
    <property type="match status" value="1"/>
</dbReference>
<evidence type="ECO:0000256" key="18">
    <source>
        <dbReference type="ARBA" id="ARBA00048914"/>
    </source>
</evidence>
<dbReference type="Gene3D" id="3.30.465.10">
    <property type="match status" value="1"/>
</dbReference>
<dbReference type="InterPro" id="IPR011601">
    <property type="entry name" value="MurB_C"/>
</dbReference>
<keyword evidence="13 19" id="KW-0573">Peptidoglycan synthesis</keyword>
<proteinExistence type="inferred from homology"/>
<dbReference type="InterPro" id="IPR036635">
    <property type="entry name" value="MurB_C_sf"/>
</dbReference>
<evidence type="ECO:0000256" key="16">
    <source>
        <dbReference type="ARBA" id="ARBA00023316"/>
    </source>
</evidence>
<reference evidence="21 22" key="1">
    <citation type="submission" date="2024-09" db="EMBL/GenBank/DDBJ databases">
        <authorList>
            <person name="Sun Q."/>
            <person name="Mori K."/>
        </authorList>
    </citation>
    <scope>NUCLEOTIDE SEQUENCE [LARGE SCALE GENOMIC DNA]</scope>
    <source>
        <strain evidence="21 22">NCAIM B.02621</strain>
    </source>
</reference>
<dbReference type="InterPro" id="IPR016167">
    <property type="entry name" value="FAD-bd_PCMH_sub1"/>
</dbReference>
<organism evidence="21 22">
    <name type="scientific">Brevundimonas balnearis</name>
    <dbReference type="NCBI Taxonomy" id="1572858"/>
    <lineage>
        <taxon>Bacteria</taxon>
        <taxon>Pseudomonadati</taxon>
        <taxon>Pseudomonadota</taxon>
        <taxon>Alphaproteobacteria</taxon>
        <taxon>Caulobacterales</taxon>
        <taxon>Caulobacteraceae</taxon>
        <taxon>Brevundimonas</taxon>
    </lineage>
</organism>
<keyword evidence="15 19" id="KW-0131">Cell cycle</keyword>
<comment type="similarity">
    <text evidence="19">Belongs to the MurB family.</text>
</comment>
<keyword evidence="16 19" id="KW-0961">Cell wall biogenesis/degradation</keyword>
<evidence type="ECO:0000256" key="11">
    <source>
        <dbReference type="ARBA" id="ARBA00022857"/>
    </source>
</evidence>
<name>A0ABV6R1D2_9CAUL</name>
<dbReference type="GO" id="GO:0008762">
    <property type="term" value="F:UDP-N-acetylmuramate dehydrogenase activity"/>
    <property type="evidence" value="ECO:0007669"/>
    <property type="project" value="UniProtKB-EC"/>
</dbReference>
<evidence type="ECO:0000256" key="2">
    <source>
        <dbReference type="ARBA" id="ARBA00003921"/>
    </source>
</evidence>
<evidence type="ECO:0000256" key="1">
    <source>
        <dbReference type="ARBA" id="ARBA00001974"/>
    </source>
</evidence>
<evidence type="ECO:0000259" key="20">
    <source>
        <dbReference type="PROSITE" id="PS51387"/>
    </source>
</evidence>
<evidence type="ECO:0000313" key="21">
    <source>
        <dbReference type="EMBL" id="MFC0632478.1"/>
    </source>
</evidence>
<protein>
    <recommendedName>
        <fullName evidence="6 19">UDP-N-acetylenolpyruvoylglucosamine reductase</fullName>
        <ecNumber evidence="5 19">1.3.1.98</ecNumber>
    </recommendedName>
    <alternativeName>
        <fullName evidence="17 19">UDP-N-acetylmuramate dehydrogenase</fullName>
    </alternativeName>
</protein>
<keyword evidence="22" id="KW-1185">Reference proteome</keyword>
<dbReference type="NCBIfam" id="TIGR00179">
    <property type="entry name" value="murB"/>
    <property type="match status" value="1"/>
</dbReference>
<feature type="active site" evidence="19">
    <location>
        <position position="303"/>
    </location>
</feature>
<feature type="domain" description="FAD-binding PCMH-type" evidence="20">
    <location>
        <begin position="34"/>
        <end position="199"/>
    </location>
</feature>
<feature type="active site" evidence="19">
    <location>
        <position position="178"/>
    </location>
</feature>
<evidence type="ECO:0000256" key="4">
    <source>
        <dbReference type="ARBA" id="ARBA00004752"/>
    </source>
</evidence>
<comment type="caution">
    <text evidence="21">The sequence shown here is derived from an EMBL/GenBank/DDBJ whole genome shotgun (WGS) entry which is preliminary data.</text>
</comment>
<dbReference type="InterPro" id="IPR016169">
    <property type="entry name" value="FAD-bd_PCMH_sub2"/>
</dbReference>
<keyword evidence="10 19" id="KW-0274">FAD</keyword>
<comment type="function">
    <text evidence="2 19">Cell wall formation.</text>
</comment>
<keyword evidence="12 19" id="KW-0133">Cell shape</keyword>
<sequence>MTEGRPALARDLMRLSGGAVTADADLRQYGRWRTGGRAWLVVEPSSAEGVRATLSYLADTDLPRLVIGDGSNVLFDDQGFDGVLVRIGPSLSALRFNGLEVTAEAGIWVPRFVRLLGQRGLKGLEHAIGIPGTLGGLVMMNGGSRRQGVGSSTVNVRGCDMRGAPFTRSRAECAFRYRGSTLQDDGLIVLETDFRFEAAERGALRREMISIMGERRRKFPKAQPNCGSVFLSDPRMYEVIGPPGAAIERAGLKGRRIGGAQSSPLHANFIVNLGDARSDDILSLIHLIRTTVHDQTGFWMDAEVRHIAPDGRVRPAHEAAAAHAAPQTA</sequence>
<dbReference type="Proteomes" id="UP001589906">
    <property type="component" value="Unassembled WGS sequence"/>
</dbReference>
<evidence type="ECO:0000256" key="15">
    <source>
        <dbReference type="ARBA" id="ARBA00023306"/>
    </source>
</evidence>